<dbReference type="EMBL" id="CAJNOL010001020">
    <property type="protein sequence ID" value="CAF1267103.1"/>
    <property type="molecule type" value="Genomic_DNA"/>
</dbReference>
<reference evidence="5" key="1">
    <citation type="submission" date="2021-02" db="EMBL/GenBank/DDBJ databases">
        <authorList>
            <person name="Nowell W R."/>
        </authorList>
    </citation>
    <scope>NUCLEOTIDE SEQUENCE</scope>
</reference>
<dbReference type="OrthoDB" id="10039914at2759"/>
<dbReference type="Proteomes" id="UP000663882">
    <property type="component" value="Unassembled WGS sequence"/>
</dbReference>
<dbReference type="PANTHER" id="PTHR13293:SF6">
    <property type="entry name" value="AKIRIN-RELATED"/>
    <property type="match status" value="1"/>
</dbReference>
<proteinExistence type="inferred from homology"/>
<dbReference type="GO" id="GO:0003712">
    <property type="term" value="F:transcription coregulator activity"/>
    <property type="evidence" value="ECO:0007669"/>
    <property type="project" value="TreeGrafter"/>
</dbReference>
<dbReference type="InterPro" id="IPR024132">
    <property type="entry name" value="Akirin"/>
</dbReference>
<dbReference type="EMBL" id="CAJOAX010001902">
    <property type="protein sequence ID" value="CAF3754866.1"/>
    <property type="molecule type" value="Genomic_DNA"/>
</dbReference>
<evidence type="ECO:0000313" key="6">
    <source>
        <dbReference type="EMBL" id="CAF1200352.1"/>
    </source>
</evidence>
<name>A0A814MGJ0_9BILA</name>
<comment type="similarity">
    <text evidence="2">Belongs to the akirin family.</text>
</comment>
<evidence type="ECO:0000313" key="5">
    <source>
        <dbReference type="EMBL" id="CAF1078662.1"/>
    </source>
</evidence>
<dbReference type="GO" id="GO:0005634">
    <property type="term" value="C:nucleus"/>
    <property type="evidence" value="ECO:0007669"/>
    <property type="project" value="UniProtKB-SubCell"/>
</dbReference>
<dbReference type="Proteomes" id="UP000663823">
    <property type="component" value="Unassembled WGS sequence"/>
</dbReference>
<keyword evidence="3" id="KW-0539">Nucleus</keyword>
<evidence type="ECO:0000256" key="4">
    <source>
        <dbReference type="SAM" id="MobiDB-lite"/>
    </source>
</evidence>
<gene>
    <name evidence="7" type="ORF">JXQ802_LOCUS27791</name>
    <name evidence="8" type="ORF">OTI717_LOCUS15786</name>
    <name evidence="5" type="ORF">PYM288_LOCUS18550</name>
    <name evidence="6" type="ORF">RFH988_LOCUS24564</name>
</gene>
<evidence type="ECO:0000256" key="2">
    <source>
        <dbReference type="ARBA" id="ARBA00005625"/>
    </source>
</evidence>
<comment type="caution">
    <text evidence="5">The sequence shown here is derived from an EMBL/GenBank/DDBJ whole genome shotgun (WGS) entry which is preliminary data.</text>
</comment>
<organism evidence="5 9">
    <name type="scientific">Rotaria sordida</name>
    <dbReference type="NCBI Taxonomy" id="392033"/>
    <lineage>
        <taxon>Eukaryota</taxon>
        <taxon>Metazoa</taxon>
        <taxon>Spiralia</taxon>
        <taxon>Gnathifera</taxon>
        <taxon>Rotifera</taxon>
        <taxon>Eurotatoria</taxon>
        <taxon>Bdelloidea</taxon>
        <taxon>Philodinida</taxon>
        <taxon>Philodinidae</taxon>
        <taxon>Rotaria</taxon>
    </lineage>
</organism>
<dbReference type="GO" id="GO:0000785">
    <property type="term" value="C:chromatin"/>
    <property type="evidence" value="ECO:0007669"/>
    <property type="project" value="TreeGrafter"/>
</dbReference>
<feature type="compositionally biased region" description="Polar residues" evidence="4">
    <location>
        <begin position="18"/>
        <end position="29"/>
    </location>
</feature>
<dbReference type="PANTHER" id="PTHR13293">
    <property type="entry name" value="AKIRIN-RELATED"/>
    <property type="match status" value="1"/>
</dbReference>
<dbReference type="EMBL" id="CAJNOO010001800">
    <property type="protein sequence ID" value="CAF1200352.1"/>
    <property type="molecule type" value="Genomic_DNA"/>
</dbReference>
<evidence type="ECO:0000256" key="1">
    <source>
        <dbReference type="ARBA" id="ARBA00004123"/>
    </source>
</evidence>
<evidence type="ECO:0000313" key="7">
    <source>
        <dbReference type="EMBL" id="CAF1267103.1"/>
    </source>
</evidence>
<dbReference type="GO" id="GO:0045944">
    <property type="term" value="P:positive regulation of transcription by RNA polymerase II"/>
    <property type="evidence" value="ECO:0007669"/>
    <property type="project" value="TreeGrafter"/>
</dbReference>
<protein>
    <recommendedName>
        <fullName evidence="11">Akirin</fullName>
    </recommendedName>
</protein>
<evidence type="ECO:0000313" key="8">
    <source>
        <dbReference type="EMBL" id="CAF3754866.1"/>
    </source>
</evidence>
<keyword evidence="10" id="KW-1185">Reference proteome</keyword>
<comment type="subcellular location">
    <subcellularLocation>
        <location evidence="1">Nucleus</location>
    </subcellularLocation>
</comment>
<evidence type="ECO:0000256" key="3">
    <source>
        <dbReference type="ARBA" id="ARBA00023242"/>
    </source>
</evidence>
<evidence type="ECO:0008006" key="11">
    <source>
        <dbReference type="Google" id="ProtNLM"/>
    </source>
</evidence>
<sequence length="186" mass="21630">MASCMTLKRSFDHDRDSNTNSTPYESRTPSSKRQRRCFPMTVVSSTNETTTEISFGNQSVFPDVQPILTADILLTRIKEEVRRLQRRHQLKPSSSDLPDDDNHHTTDSTSLSNLPGHSSSNNQHLLTLKQVNMICARLLKEREEKIREEYDQILSNKLNEQYEGFVRFTQDQLTRRFSELQFSYVS</sequence>
<feature type="region of interest" description="Disordered" evidence="4">
    <location>
        <begin position="1"/>
        <end position="36"/>
    </location>
</feature>
<dbReference type="Proteomes" id="UP000663854">
    <property type="component" value="Unassembled WGS sequence"/>
</dbReference>
<dbReference type="EMBL" id="CAJNOH010000574">
    <property type="protein sequence ID" value="CAF1078662.1"/>
    <property type="molecule type" value="Genomic_DNA"/>
</dbReference>
<accession>A0A814MGJ0</accession>
<dbReference type="Proteomes" id="UP000663870">
    <property type="component" value="Unassembled WGS sequence"/>
</dbReference>
<dbReference type="AlphaFoldDB" id="A0A814MGJ0"/>
<feature type="region of interest" description="Disordered" evidence="4">
    <location>
        <begin position="85"/>
        <end position="122"/>
    </location>
</feature>
<dbReference type="GO" id="GO:0045089">
    <property type="term" value="P:positive regulation of innate immune response"/>
    <property type="evidence" value="ECO:0007669"/>
    <property type="project" value="TreeGrafter"/>
</dbReference>
<evidence type="ECO:0000313" key="10">
    <source>
        <dbReference type="Proteomes" id="UP000663870"/>
    </source>
</evidence>
<evidence type="ECO:0000313" key="9">
    <source>
        <dbReference type="Proteomes" id="UP000663854"/>
    </source>
</evidence>